<proteinExistence type="predicted"/>
<dbReference type="EMBL" id="BGPR01001139">
    <property type="protein sequence ID" value="GBM46478.1"/>
    <property type="molecule type" value="Genomic_DNA"/>
</dbReference>
<dbReference type="Proteomes" id="UP000499080">
    <property type="component" value="Unassembled WGS sequence"/>
</dbReference>
<dbReference type="InterPro" id="IPR001888">
    <property type="entry name" value="Transposase_1"/>
</dbReference>
<evidence type="ECO:0000313" key="2">
    <source>
        <dbReference type="Proteomes" id="UP000499080"/>
    </source>
</evidence>
<protein>
    <submittedName>
        <fullName evidence="1">Uncharacterized protein</fullName>
    </submittedName>
</protein>
<evidence type="ECO:0000313" key="1">
    <source>
        <dbReference type="EMBL" id="GBM46478.1"/>
    </source>
</evidence>
<dbReference type="Pfam" id="PF01359">
    <property type="entry name" value="Transposase_1"/>
    <property type="match status" value="1"/>
</dbReference>
<comment type="caution">
    <text evidence="1">The sequence shown here is derived from an EMBL/GenBank/DDBJ whole genome shotgun (WGS) entry which is preliminary data.</text>
</comment>
<keyword evidence="2" id="KW-1185">Reference proteome</keyword>
<accession>A0A4Y2G1F5</accession>
<gene>
    <name evidence="1" type="ORF">AVEN_78874_1</name>
</gene>
<organism evidence="1 2">
    <name type="scientific">Araneus ventricosus</name>
    <name type="common">Orbweaver spider</name>
    <name type="synonym">Epeira ventricosa</name>
    <dbReference type="NCBI Taxonomy" id="182803"/>
    <lineage>
        <taxon>Eukaryota</taxon>
        <taxon>Metazoa</taxon>
        <taxon>Ecdysozoa</taxon>
        <taxon>Arthropoda</taxon>
        <taxon>Chelicerata</taxon>
        <taxon>Arachnida</taxon>
        <taxon>Araneae</taxon>
        <taxon>Araneomorphae</taxon>
        <taxon>Entelegynae</taxon>
        <taxon>Araneoidea</taxon>
        <taxon>Araneidae</taxon>
        <taxon>Araneus</taxon>
    </lineage>
</organism>
<dbReference type="AlphaFoldDB" id="A0A4Y2G1F5"/>
<sequence length="135" mass="15413">MRIFFHGAVAKCDACHVIVVRTIFTILDIKCSKGVHKSDIRTQNHGDVRAKKEHFREMLLLYYIVKKVHLNVTANCGMHVVDIHHLKTPVNADLNGLGSGYGKKRILCIWWDLEGVMYHELLKSSETVNSARCQK</sequence>
<reference evidence="1 2" key="1">
    <citation type="journal article" date="2019" name="Sci. Rep.">
        <title>Orb-weaving spider Araneus ventricosus genome elucidates the spidroin gene catalogue.</title>
        <authorList>
            <person name="Kono N."/>
            <person name="Nakamura H."/>
            <person name="Ohtoshi R."/>
            <person name="Moran D.A.P."/>
            <person name="Shinohara A."/>
            <person name="Yoshida Y."/>
            <person name="Fujiwara M."/>
            <person name="Mori M."/>
            <person name="Tomita M."/>
            <person name="Arakawa K."/>
        </authorList>
    </citation>
    <scope>NUCLEOTIDE SEQUENCE [LARGE SCALE GENOMIC DNA]</scope>
</reference>
<name>A0A4Y2G1F5_ARAVE</name>
<dbReference type="OrthoDB" id="8056713at2759"/>